<evidence type="ECO:0000313" key="2">
    <source>
        <dbReference type="EMBL" id="GFY51214.1"/>
    </source>
</evidence>
<keyword evidence="1" id="KW-0732">Signal</keyword>
<evidence type="ECO:0000256" key="1">
    <source>
        <dbReference type="SAM" id="SignalP"/>
    </source>
</evidence>
<dbReference type="EMBL" id="BMAV01007942">
    <property type="protein sequence ID" value="GFY51214.1"/>
    <property type="molecule type" value="Genomic_DNA"/>
</dbReference>
<dbReference type="Proteomes" id="UP000886998">
    <property type="component" value="Unassembled WGS sequence"/>
</dbReference>
<gene>
    <name evidence="2" type="ORF">TNIN_410301</name>
</gene>
<accession>A0A8X7C3E9</accession>
<dbReference type="AlphaFoldDB" id="A0A8X7C3E9"/>
<name>A0A8X7C3E9_9ARAC</name>
<protein>
    <submittedName>
        <fullName evidence="2">Uncharacterized protein</fullName>
    </submittedName>
</protein>
<organism evidence="2 3">
    <name type="scientific">Trichonephila inaurata madagascariensis</name>
    <dbReference type="NCBI Taxonomy" id="2747483"/>
    <lineage>
        <taxon>Eukaryota</taxon>
        <taxon>Metazoa</taxon>
        <taxon>Ecdysozoa</taxon>
        <taxon>Arthropoda</taxon>
        <taxon>Chelicerata</taxon>
        <taxon>Arachnida</taxon>
        <taxon>Araneae</taxon>
        <taxon>Araneomorphae</taxon>
        <taxon>Entelegynae</taxon>
        <taxon>Araneoidea</taxon>
        <taxon>Nephilidae</taxon>
        <taxon>Trichonephila</taxon>
        <taxon>Trichonephila inaurata</taxon>
    </lineage>
</organism>
<feature type="chain" id="PRO_5036483502" evidence="1">
    <location>
        <begin position="27"/>
        <end position="250"/>
    </location>
</feature>
<sequence length="250" mass="28188">MAAYGVTKRFLIPVAFILLLIPCGWCDVNSCDVENCIHFYKQMYEDFFLNGVVVLCMNADEIIECSENCLELFFPDLAPIFSKTSLLDNFCTYEVFYGLKLHWDCISKHLHSVAYCISHIGSVTVETNSSEASQQLACQKIIDMIDCPEEALHECDSVAIDFINDAFKIGFKSLKNFYCSSVSLVDADDLPVNAFESYSLRATASCLDNMSPPEMVNYTSVCFDQYLRKAANMICINAVMFLRSVEDLRA</sequence>
<keyword evidence="3" id="KW-1185">Reference proteome</keyword>
<dbReference type="OrthoDB" id="6437253at2759"/>
<proteinExistence type="predicted"/>
<comment type="caution">
    <text evidence="2">The sequence shown here is derived from an EMBL/GenBank/DDBJ whole genome shotgun (WGS) entry which is preliminary data.</text>
</comment>
<evidence type="ECO:0000313" key="3">
    <source>
        <dbReference type="Proteomes" id="UP000886998"/>
    </source>
</evidence>
<reference evidence="2" key="1">
    <citation type="submission" date="2020-08" db="EMBL/GenBank/DDBJ databases">
        <title>Multicomponent nature underlies the extraordinary mechanical properties of spider dragline silk.</title>
        <authorList>
            <person name="Kono N."/>
            <person name="Nakamura H."/>
            <person name="Mori M."/>
            <person name="Yoshida Y."/>
            <person name="Ohtoshi R."/>
            <person name="Malay A.D."/>
            <person name="Moran D.A.P."/>
            <person name="Tomita M."/>
            <person name="Numata K."/>
            <person name="Arakawa K."/>
        </authorList>
    </citation>
    <scope>NUCLEOTIDE SEQUENCE</scope>
</reference>
<feature type="signal peptide" evidence="1">
    <location>
        <begin position="1"/>
        <end position="26"/>
    </location>
</feature>